<feature type="binding site" evidence="7 8">
    <location>
        <position position="76"/>
    </location>
    <ligand>
        <name>S-adenosyl-L-methionine</name>
        <dbReference type="ChEBI" id="CHEBI:59789"/>
    </ligand>
</feature>
<feature type="binding site" evidence="7 8">
    <location>
        <position position="123"/>
    </location>
    <ligand>
        <name>S-adenosyl-L-methionine</name>
        <dbReference type="ChEBI" id="CHEBI:59789"/>
    </ligand>
</feature>
<feature type="binding site" evidence="7 8">
    <location>
        <position position="28"/>
    </location>
    <ligand>
        <name>S-adenosyl-L-methionine</name>
        <dbReference type="ChEBI" id="CHEBI:59789"/>
    </ligand>
</feature>
<accession>A0A9X4MFG1</accession>
<dbReference type="HAMAP" id="MF_00607">
    <property type="entry name" value="16SrRNA_methyltr_A"/>
    <property type="match status" value="1"/>
</dbReference>
<comment type="catalytic activity">
    <reaction evidence="7">
        <text>adenosine(1518)/adenosine(1519) in 16S rRNA + 4 S-adenosyl-L-methionine = N(6)-dimethyladenosine(1518)/N(6)-dimethyladenosine(1519) in 16S rRNA + 4 S-adenosyl-L-homocysteine + 4 H(+)</text>
        <dbReference type="Rhea" id="RHEA:19609"/>
        <dbReference type="Rhea" id="RHEA-COMP:10232"/>
        <dbReference type="Rhea" id="RHEA-COMP:10233"/>
        <dbReference type="ChEBI" id="CHEBI:15378"/>
        <dbReference type="ChEBI" id="CHEBI:57856"/>
        <dbReference type="ChEBI" id="CHEBI:59789"/>
        <dbReference type="ChEBI" id="CHEBI:74411"/>
        <dbReference type="ChEBI" id="CHEBI:74493"/>
        <dbReference type="EC" id="2.1.1.182"/>
    </reaction>
</comment>
<reference evidence="10" key="2">
    <citation type="submission" date="2022-10" db="EMBL/GenBank/DDBJ databases">
        <authorList>
            <person name="Aronson H.S."/>
        </authorList>
    </citation>
    <scope>NUCLEOTIDE SEQUENCE</scope>
    <source>
        <strain evidence="10">RS19-109</strain>
    </source>
</reference>
<dbReference type="Gene3D" id="1.10.8.100">
    <property type="entry name" value="Ribosomal RNA adenine dimethylase-like, domain 2"/>
    <property type="match status" value="1"/>
</dbReference>
<dbReference type="FunFam" id="1.10.8.100:FF:000001">
    <property type="entry name" value="Ribosomal RNA small subunit methyltransferase A"/>
    <property type="match status" value="1"/>
</dbReference>
<feature type="domain" description="Ribosomal RNA adenine methylase transferase N-terminal" evidence="9">
    <location>
        <begin position="35"/>
        <end position="208"/>
    </location>
</feature>
<keyword evidence="2 7" id="KW-0698">rRNA processing</keyword>
<dbReference type="GO" id="GO:0005829">
    <property type="term" value="C:cytosol"/>
    <property type="evidence" value="ECO:0007669"/>
    <property type="project" value="TreeGrafter"/>
</dbReference>
<organism evidence="10 11">
    <name type="scientific">Thiovibrio frasassiensis</name>
    <dbReference type="NCBI Taxonomy" id="2984131"/>
    <lineage>
        <taxon>Bacteria</taxon>
        <taxon>Pseudomonadati</taxon>
        <taxon>Thermodesulfobacteriota</taxon>
        <taxon>Desulfobulbia</taxon>
        <taxon>Desulfobulbales</taxon>
        <taxon>Thiovibrionaceae</taxon>
        <taxon>Thiovibrio</taxon>
    </lineage>
</organism>
<evidence type="ECO:0000256" key="8">
    <source>
        <dbReference type="PROSITE-ProRule" id="PRU01026"/>
    </source>
</evidence>
<evidence type="ECO:0000256" key="5">
    <source>
        <dbReference type="ARBA" id="ARBA00022691"/>
    </source>
</evidence>
<dbReference type="SMART" id="SM00650">
    <property type="entry name" value="rADc"/>
    <property type="match status" value="1"/>
</dbReference>
<dbReference type="InterPro" id="IPR023165">
    <property type="entry name" value="rRNA_Ade_diMease-like_C"/>
</dbReference>
<gene>
    <name evidence="7 10" type="primary">rsmA</name>
    <name evidence="7" type="synonym">ksgA</name>
    <name evidence="10" type="ORF">OLX77_10330</name>
</gene>
<comment type="function">
    <text evidence="7">Specifically dimethylates two adjacent adenosines (A1518 and A1519) in the loop of a conserved hairpin near the 3'-end of 16S rRNA in the 30S particle. May play a critical role in biogenesis of 30S subunits.</text>
</comment>
<dbReference type="CDD" id="cd02440">
    <property type="entry name" value="AdoMet_MTases"/>
    <property type="match status" value="1"/>
</dbReference>
<dbReference type="EMBL" id="JAPHEH010000001">
    <property type="protein sequence ID" value="MDG4476549.1"/>
    <property type="molecule type" value="Genomic_DNA"/>
</dbReference>
<dbReference type="InterPro" id="IPR020596">
    <property type="entry name" value="rRNA_Ade_Mease_Trfase_CS"/>
</dbReference>
<keyword evidence="5 7" id="KW-0949">S-adenosyl-L-methionine</keyword>
<evidence type="ECO:0000256" key="4">
    <source>
        <dbReference type="ARBA" id="ARBA00022679"/>
    </source>
</evidence>
<dbReference type="Gene3D" id="3.40.50.150">
    <property type="entry name" value="Vaccinia Virus protein VP39"/>
    <property type="match status" value="1"/>
</dbReference>
<evidence type="ECO:0000256" key="6">
    <source>
        <dbReference type="ARBA" id="ARBA00022884"/>
    </source>
</evidence>
<name>A0A9X4MFG1_9BACT</name>
<evidence type="ECO:0000256" key="1">
    <source>
        <dbReference type="ARBA" id="ARBA00022490"/>
    </source>
</evidence>
<keyword evidence="4 7" id="KW-0808">Transferase</keyword>
<comment type="similarity">
    <text evidence="7">Belongs to the class I-like SAM-binding methyltransferase superfamily. rRNA adenine N(6)-methyltransferase family. RsmA subfamily.</text>
</comment>
<evidence type="ECO:0000313" key="11">
    <source>
        <dbReference type="Proteomes" id="UP001154240"/>
    </source>
</evidence>
<dbReference type="InterPro" id="IPR001737">
    <property type="entry name" value="KsgA/Erm"/>
</dbReference>
<dbReference type="InterPro" id="IPR020598">
    <property type="entry name" value="rRNA_Ade_methylase_Trfase_N"/>
</dbReference>
<sequence length="292" mass="31919">MSAMTNDLPIKKILSEHQLAPSKKLGQNFLVHRQTAERIVELSGVTPDDSVLELGVGLGSLTLPLSERVKEVIGLELDAGIIAYHREQQDLPANVTLIHQDLLKADFPGLAAQTNGPLKILANLPYSISNLLLFKLIENYESLDFAVLMLQKEVGQRLTAAVGTKEYGVLSVLLAGCASVKIIMQVGPGNFHPRPKVDSVVVRITFQPVPTRVAQLPPHDRKLLRRIVNAAFGQRRKTLRNSLSAGMINGLSREQVSTLLSQSGINPETRAERLTIEDFVRLTNSVADCSPS</sequence>
<proteinExistence type="inferred from homology"/>
<dbReference type="InterPro" id="IPR011530">
    <property type="entry name" value="rRNA_adenine_dimethylase"/>
</dbReference>
<feature type="binding site" evidence="7 8">
    <location>
        <position position="55"/>
    </location>
    <ligand>
        <name>S-adenosyl-L-methionine</name>
        <dbReference type="ChEBI" id="CHEBI:59789"/>
    </ligand>
</feature>
<comment type="caution">
    <text evidence="10">The sequence shown here is derived from an EMBL/GenBank/DDBJ whole genome shotgun (WGS) entry which is preliminary data.</text>
</comment>
<keyword evidence="1 7" id="KW-0963">Cytoplasm</keyword>
<evidence type="ECO:0000256" key="2">
    <source>
        <dbReference type="ARBA" id="ARBA00022552"/>
    </source>
</evidence>
<dbReference type="NCBIfam" id="TIGR00755">
    <property type="entry name" value="ksgA"/>
    <property type="match status" value="1"/>
</dbReference>
<feature type="binding site" evidence="7 8">
    <location>
        <position position="30"/>
    </location>
    <ligand>
        <name>S-adenosyl-L-methionine</name>
        <dbReference type="ChEBI" id="CHEBI:59789"/>
    </ligand>
</feature>
<dbReference type="GO" id="GO:0052908">
    <property type="term" value="F:16S rRNA (adenine(1518)-N(6)/adenine(1519)-N(6))-dimethyltransferase activity"/>
    <property type="evidence" value="ECO:0007669"/>
    <property type="project" value="UniProtKB-EC"/>
</dbReference>
<dbReference type="Proteomes" id="UP001154240">
    <property type="component" value="Unassembled WGS sequence"/>
</dbReference>
<evidence type="ECO:0000259" key="9">
    <source>
        <dbReference type="SMART" id="SM00650"/>
    </source>
</evidence>
<dbReference type="RefSeq" id="WP_307633516.1">
    <property type="nucleotide sequence ID" value="NZ_JAPHEH010000001.1"/>
</dbReference>
<evidence type="ECO:0000256" key="7">
    <source>
        <dbReference type="HAMAP-Rule" id="MF_00607"/>
    </source>
</evidence>
<evidence type="ECO:0000313" key="10">
    <source>
        <dbReference type="EMBL" id="MDG4476549.1"/>
    </source>
</evidence>
<keyword evidence="6 7" id="KW-0694">RNA-binding</keyword>
<protein>
    <recommendedName>
        <fullName evidence="7">Ribosomal RNA small subunit methyltransferase A</fullName>
        <ecNumber evidence="7">2.1.1.182</ecNumber>
    </recommendedName>
    <alternativeName>
        <fullName evidence="7">16S rRNA (adenine(1518)-N(6)/adenine(1519)-N(6))-dimethyltransferase</fullName>
    </alternativeName>
    <alternativeName>
        <fullName evidence="7">16S rRNA dimethyladenosine transferase</fullName>
    </alternativeName>
    <alternativeName>
        <fullName evidence="7">16S rRNA dimethylase</fullName>
    </alternativeName>
    <alternativeName>
        <fullName evidence="7">S-adenosylmethionine-6-N', N'-adenosyl(rRNA) dimethyltransferase</fullName>
    </alternativeName>
</protein>
<dbReference type="EC" id="2.1.1.182" evidence="7"/>
<dbReference type="SUPFAM" id="SSF53335">
    <property type="entry name" value="S-adenosyl-L-methionine-dependent methyltransferases"/>
    <property type="match status" value="1"/>
</dbReference>
<keyword evidence="3 7" id="KW-0489">Methyltransferase</keyword>
<dbReference type="Pfam" id="PF00398">
    <property type="entry name" value="RrnaAD"/>
    <property type="match status" value="1"/>
</dbReference>
<dbReference type="PANTHER" id="PTHR11727">
    <property type="entry name" value="DIMETHYLADENOSINE TRANSFERASE"/>
    <property type="match status" value="1"/>
</dbReference>
<reference evidence="10" key="1">
    <citation type="journal article" date="2022" name="bioRxiv">
        <title>Thiovibrio frasassiensisgen. nov., sp. nov., an autotrophic, elemental sulfur disproportionating bacterium isolated from sulfidic karst sediment, and proposal of Thiovibrionaceae fam. nov.</title>
        <authorList>
            <person name="Aronson H."/>
            <person name="Thomas C."/>
            <person name="Bhattacharyya M."/>
            <person name="Eckstein S."/>
            <person name="Jensen S."/>
            <person name="Barco R."/>
            <person name="Macalady J."/>
            <person name="Amend J."/>
        </authorList>
    </citation>
    <scope>NUCLEOTIDE SEQUENCE</scope>
    <source>
        <strain evidence="10">RS19-109</strain>
    </source>
</reference>
<keyword evidence="11" id="KW-1185">Reference proteome</keyword>
<dbReference type="PROSITE" id="PS01131">
    <property type="entry name" value="RRNA_A_DIMETH"/>
    <property type="match status" value="1"/>
</dbReference>
<dbReference type="PANTHER" id="PTHR11727:SF7">
    <property type="entry name" value="DIMETHYLADENOSINE TRANSFERASE-RELATED"/>
    <property type="match status" value="1"/>
</dbReference>
<dbReference type="InterPro" id="IPR029063">
    <property type="entry name" value="SAM-dependent_MTases_sf"/>
</dbReference>
<dbReference type="AlphaFoldDB" id="A0A9X4MFG1"/>
<dbReference type="GO" id="GO:0003723">
    <property type="term" value="F:RNA binding"/>
    <property type="evidence" value="ECO:0007669"/>
    <property type="project" value="UniProtKB-UniRule"/>
</dbReference>
<feature type="binding site" evidence="7 8">
    <location>
        <position position="101"/>
    </location>
    <ligand>
        <name>S-adenosyl-L-methionine</name>
        <dbReference type="ChEBI" id="CHEBI:59789"/>
    </ligand>
</feature>
<evidence type="ECO:0000256" key="3">
    <source>
        <dbReference type="ARBA" id="ARBA00022603"/>
    </source>
</evidence>
<comment type="subcellular location">
    <subcellularLocation>
        <location evidence="7">Cytoplasm</location>
    </subcellularLocation>
</comment>
<dbReference type="PROSITE" id="PS51689">
    <property type="entry name" value="SAM_RNA_A_N6_MT"/>
    <property type="match status" value="1"/>
</dbReference>